<protein>
    <submittedName>
        <fullName evidence="3">CUB-like domain-containing protein</fullName>
    </submittedName>
</protein>
<dbReference type="EMBL" id="BX284604">
    <property type="protein sequence ID" value="CCD64997.1"/>
    <property type="molecule type" value="Genomic_DNA"/>
</dbReference>
<dbReference type="HOGENOM" id="CLU_025156_0_0_1"/>
<proteinExistence type="evidence at protein level"/>
<dbReference type="PANTHER" id="PTHR21447:SF9">
    <property type="entry name" value="CUB-LIKE DOMAIN-CONTAINING PROTEIN"/>
    <property type="match status" value="1"/>
</dbReference>
<dbReference type="GeneID" id="177447"/>
<feature type="domain" description="CUB-like" evidence="2">
    <location>
        <begin position="17"/>
        <end position="129"/>
    </location>
</feature>
<evidence type="ECO:0000313" key="5">
    <source>
        <dbReference type="WormBase" id="C17H12.8"/>
    </source>
</evidence>
<evidence type="ECO:0007829" key="6">
    <source>
        <dbReference type="PeptideAtlas" id="O45078"/>
    </source>
</evidence>
<dbReference type="WormBase" id="C17H12.8">
    <property type="protein sequence ID" value="CE19360"/>
    <property type="gene ID" value="WBGene00015933"/>
</dbReference>
<gene>
    <name evidence="3 5" type="ORF">C17H12.8</name>
    <name evidence="3" type="ORF">CELE_C17H12.8</name>
</gene>
<dbReference type="Bgee" id="WBGene00015933">
    <property type="expression patterns" value="Expressed in larva and 3 other cell types or tissues"/>
</dbReference>
<dbReference type="RefSeq" id="NP_501048.1">
    <property type="nucleotide sequence ID" value="NM_068647.5"/>
</dbReference>
<dbReference type="InterPro" id="IPR003366">
    <property type="entry name" value="CUB-like_dom"/>
</dbReference>
<sequence>MIVAFWLLALVTVSTALECTQIPEPIIAGEFVTIPAGANDTVQIPPNFSCTYNVNAPPMIYAHVTLENGLNGNNDMITVIDEQLTRTIVSSRSAKFVHFYIFPNTTTKFQVITKSVNMHSSFRIVVHFERMLNTTVTHLGNPDMKYFMLNDLRVNSYRTPQTMISNERISLSIAHSGWYSDIFDNYFVIEGYIENPKAVYRMSKFVYQGYISTGNILTVVGLDNRVSESSVTFVPLSQAQQYDSYTAFSTYFQANQLDMDSTVGDKKKKAVTVISMEDIVLVIDVQKTNEPNCVLRAVQYPPTPSSEVYLDFTAVYDYPRNITHKSFCIVAENCAATFKLVSPYPEQN</sequence>
<reference evidence="3 4" key="1">
    <citation type="journal article" date="1998" name="Science">
        <title>Genome sequence of the nematode C. elegans: a platform for investigating biology.</title>
        <authorList>
            <consortium name="The C. elegans sequencing consortium"/>
            <person name="Sulson J.E."/>
            <person name="Waterston R."/>
        </authorList>
    </citation>
    <scope>NUCLEOTIDE SEQUENCE [LARGE SCALE GENOMIC DNA]</scope>
    <source>
        <strain evidence="3 4">Bristol N2</strain>
    </source>
</reference>
<name>O45078_CAEEL</name>
<dbReference type="KEGG" id="cel:CELE_C17H12.8"/>
<evidence type="ECO:0000256" key="1">
    <source>
        <dbReference type="SAM" id="SignalP"/>
    </source>
</evidence>
<dbReference type="OrthoDB" id="5817028at2759"/>
<dbReference type="PaxDb" id="6239-C17H12.8"/>
<organism evidence="3 4">
    <name type="scientific">Caenorhabditis elegans</name>
    <dbReference type="NCBI Taxonomy" id="6239"/>
    <lineage>
        <taxon>Eukaryota</taxon>
        <taxon>Metazoa</taxon>
        <taxon>Ecdysozoa</taxon>
        <taxon>Nematoda</taxon>
        <taxon>Chromadorea</taxon>
        <taxon>Rhabditida</taxon>
        <taxon>Rhabditina</taxon>
        <taxon>Rhabditomorpha</taxon>
        <taxon>Rhabditoidea</taxon>
        <taxon>Rhabditidae</taxon>
        <taxon>Peloderinae</taxon>
        <taxon>Caenorhabditis</taxon>
    </lineage>
</organism>
<accession>O45078</accession>
<dbReference type="OMA" id="YPRNITH"/>
<dbReference type="eggNOG" id="ENOG502TG7H">
    <property type="taxonomic scope" value="Eukaryota"/>
</dbReference>
<dbReference type="PhylomeDB" id="O45078"/>
<dbReference type="PANTHER" id="PTHR21447">
    <property type="entry name" value="RING-TYPE DOMAIN-CONTAINING PROTEIN-RELATED"/>
    <property type="match status" value="1"/>
</dbReference>
<evidence type="ECO:0000313" key="4">
    <source>
        <dbReference type="Proteomes" id="UP000001940"/>
    </source>
</evidence>
<keyword evidence="1" id="KW-0732">Signal</keyword>
<dbReference type="Proteomes" id="UP000001940">
    <property type="component" value="Chromosome IV"/>
</dbReference>
<dbReference type="DIP" id="DIP-26230N"/>
<dbReference type="AGR" id="WB:WBGene00015933"/>
<dbReference type="FunCoup" id="O45078">
    <property type="interactions" value="1621"/>
</dbReference>
<feature type="chain" id="PRO_5004158442" evidence="1">
    <location>
        <begin position="17"/>
        <end position="348"/>
    </location>
</feature>
<dbReference type="AlphaFoldDB" id="O45078"/>
<dbReference type="UCSC" id="C17H12.8">
    <property type="organism name" value="c. elegans"/>
</dbReference>
<dbReference type="PeptideAtlas" id="O45078"/>
<dbReference type="InParanoid" id="O45078"/>
<keyword evidence="6" id="KW-1267">Proteomics identification</keyword>
<dbReference type="CTD" id="177447"/>
<dbReference type="Pfam" id="PF02408">
    <property type="entry name" value="CUB_2"/>
    <property type="match status" value="1"/>
</dbReference>
<dbReference type="GO" id="GO:0045087">
    <property type="term" value="P:innate immune response"/>
    <property type="evidence" value="ECO:0000318"/>
    <property type="project" value="GO_Central"/>
</dbReference>
<evidence type="ECO:0000313" key="3">
    <source>
        <dbReference type="EMBL" id="CCD64997.1"/>
    </source>
</evidence>
<feature type="signal peptide" evidence="1">
    <location>
        <begin position="1"/>
        <end position="16"/>
    </location>
</feature>
<evidence type="ECO:0000259" key="2">
    <source>
        <dbReference type="Pfam" id="PF02408"/>
    </source>
</evidence>
<dbReference type="STRING" id="6239.C17H12.8.2"/>
<keyword evidence="4" id="KW-1185">Reference proteome</keyword>